<dbReference type="Gene3D" id="3.20.20.140">
    <property type="entry name" value="Metal-dependent hydrolases"/>
    <property type="match status" value="1"/>
</dbReference>
<dbReference type="SUPFAM" id="SSF51556">
    <property type="entry name" value="Metallo-dependent hydrolases"/>
    <property type="match status" value="1"/>
</dbReference>
<sequence length="318" mass="34768">MKKPMNPAETPPIIDAHHHLWDLDAHDYPWLRPGTPSIVGDTGAIRRNYLAGDFLADSAGLNLIGTVHLDGGFDPRDPVGETRFADAAHRAHGFPNAIVGAVDLASPEAPALIEAHQAASPLFRGVRQILAWHQNPRLSYGVRCDLMDDPAWRRGFALLGPAGLSFDLQVFPGQMRDAARLARDFPDTQIVLNQAGMPDGLIDGDLRAWRAGMARLAELPNVSVKVSGLAMLKPDWTLTELRHVMDVTVGAFGADRVMLGSNFPVDRLFRSYRTIFDGYLAVTRGYSVAERMAILSGTAVRIYRPAALSPLHERNLTA</sequence>
<dbReference type="RefSeq" id="WP_011747367.1">
    <property type="nucleotide sequence ID" value="NC_008686.1"/>
</dbReference>
<keyword evidence="4" id="KW-1185">Reference proteome</keyword>
<protein>
    <submittedName>
        <fullName evidence="3">Amidohydrolase 2</fullName>
    </submittedName>
</protein>
<dbReference type="InterPro" id="IPR006680">
    <property type="entry name" value="Amidohydro-rel"/>
</dbReference>
<accession>A1B0V3</accession>
<dbReference type="HOGENOM" id="CLU_044590_3_1_5"/>
<dbReference type="InterPro" id="IPR032466">
    <property type="entry name" value="Metal_Hydrolase"/>
</dbReference>
<dbReference type="OrthoDB" id="9787654at2"/>
<dbReference type="Proteomes" id="UP000000361">
    <property type="component" value="Chromosome 1"/>
</dbReference>
<gene>
    <name evidence="3" type="ordered locus">Pden_1036</name>
</gene>
<reference evidence="4" key="1">
    <citation type="submission" date="2006-12" db="EMBL/GenBank/DDBJ databases">
        <title>Complete sequence of chromosome 1 of Paracoccus denitrificans PD1222.</title>
        <authorList>
            <person name="Copeland A."/>
            <person name="Lucas S."/>
            <person name="Lapidus A."/>
            <person name="Barry K."/>
            <person name="Detter J.C."/>
            <person name="Glavina del Rio T."/>
            <person name="Hammon N."/>
            <person name="Israni S."/>
            <person name="Dalin E."/>
            <person name="Tice H."/>
            <person name="Pitluck S."/>
            <person name="Munk A.C."/>
            <person name="Brettin T."/>
            <person name="Bruce D."/>
            <person name="Han C."/>
            <person name="Tapia R."/>
            <person name="Gilna P."/>
            <person name="Schmutz J."/>
            <person name="Larimer F."/>
            <person name="Land M."/>
            <person name="Hauser L."/>
            <person name="Kyrpides N."/>
            <person name="Lykidis A."/>
            <person name="Spiro S."/>
            <person name="Richardson D.J."/>
            <person name="Moir J.W.B."/>
            <person name="Ferguson S.J."/>
            <person name="van Spanning R.J.M."/>
            <person name="Richardson P."/>
        </authorList>
    </citation>
    <scope>NUCLEOTIDE SEQUENCE [LARGE SCALE GENOMIC DNA]</scope>
    <source>
        <strain evidence="4">Pd 1222</strain>
    </source>
</reference>
<dbReference type="PANTHER" id="PTHR43569:SF1">
    <property type="entry name" value="BLL3371 PROTEIN"/>
    <property type="match status" value="1"/>
</dbReference>
<dbReference type="KEGG" id="pde:Pden_1036"/>
<dbReference type="InterPro" id="IPR052350">
    <property type="entry name" value="Metallo-dep_Lactonases"/>
</dbReference>
<evidence type="ECO:0000256" key="1">
    <source>
        <dbReference type="ARBA" id="ARBA00038310"/>
    </source>
</evidence>
<organism evidence="3 4">
    <name type="scientific">Paracoccus denitrificans (strain Pd 1222)</name>
    <dbReference type="NCBI Taxonomy" id="318586"/>
    <lineage>
        <taxon>Bacteria</taxon>
        <taxon>Pseudomonadati</taxon>
        <taxon>Pseudomonadota</taxon>
        <taxon>Alphaproteobacteria</taxon>
        <taxon>Rhodobacterales</taxon>
        <taxon>Paracoccaceae</taxon>
        <taxon>Paracoccus</taxon>
    </lineage>
</organism>
<proteinExistence type="inferred from homology"/>
<feature type="domain" description="Amidohydrolase-related" evidence="2">
    <location>
        <begin position="14"/>
        <end position="304"/>
    </location>
</feature>
<evidence type="ECO:0000313" key="3">
    <source>
        <dbReference type="EMBL" id="ABL69147.1"/>
    </source>
</evidence>
<dbReference type="EnsemblBacteria" id="ABL69147">
    <property type="protein sequence ID" value="ABL69147"/>
    <property type="gene ID" value="Pden_1036"/>
</dbReference>
<keyword evidence="3" id="KW-0378">Hydrolase</keyword>
<dbReference type="PANTHER" id="PTHR43569">
    <property type="entry name" value="AMIDOHYDROLASE"/>
    <property type="match status" value="1"/>
</dbReference>
<evidence type="ECO:0000313" key="4">
    <source>
        <dbReference type="Proteomes" id="UP000000361"/>
    </source>
</evidence>
<dbReference type="Pfam" id="PF04909">
    <property type="entry name" value="Amidohydro_2"/>
    <property type="match status" value="1"/>
</dbReference>
<dbReference type="EMBL" id="CP000489">
    <property type="protein sequence ID" value="ABL69147.1"/>
    <property type="molecule type" value="Genomic_DNA"/>
</dbReference>
<dbReference type="GeneID" id="93452260"/>
<evidence type="ECO:0000259" key="2">
    <source>
        <dbReference type="Pfam" id="PF04909"/>
    </source>
</evidence>
<dbReference type="GO" id="GO:0016787">
    <property type="term" value="F:hydrolase activity"/>
    <property type="evidence" value="ECO:0007669"/>
    <property type="project" value="UniProtKB-KW"/>
</dbReference>
<comment type="similarity">
    <text evidence="1">Belongs to the metallo-dependent hydrolases superfamily.</text>
</comment>
<dbReference type="AlphaFoldDB" id="A1B0V3"/>
<dbReference type="eggNOG" id="COG3618">
    <property type="taxonomic scope" value="Bacteria"/>
</dbReference>
<name>A1B0V3_PARDP</name>
<dbReference type="STRING" id="318586.Pden_1036"/>